<dbReference type="EMBL" id="MFLS01000024">
    <property type="protein sequence ID" value="OGG72088.1"/>
    <property type="molecule type" value="Genomic_DNA"/>
</dbReference>
<name>A0A1F6EEK9_9BACT</name>
<comment type="caution">
    <text evidence="2">The sequence shown here is derived from an EMBL/GenBank/DDBJ whole genome shotgun (WGS) entry which is preliminary data.</text>
</comment>
<dbReference type="AlphaFoldDB" id="A0A1F6EEK9"/>
<dbReference type="Proteomes" id="UP000178392">
    <property type="component" value="Unassembled WGS sequence"/>
</dbReference>
<gene>
    <name evidence="2" type="ORF">A3E65_02485</name>
</gene>
<organism evidence="2 3">
    <name type="scientific">Candidatus Kaiserbacteria bacterium RIFCSPHIGHO2_12_FULL_56_13</name>
    <dbReference type="NCBI Taxonomy" id="1798505"/>
    <lineage>
        <taxon>Bacteria</taxon>
        <taxon>Candidatus Kaiseribacteriota</taxon>
    </lineage>
</organism>
<feature type="region of interest" description="Disordered" evidence="1">
    <location>
        <begin position="61"/>
        <end position="95"/>
    </location>
</feature>
<sequence length="95" mass="10733">MNNGELTQEFKETIERNIWWLLERRKVDRPQAIKLARRAGYQALAERLAFLGRPTGVKPVSIGDAVKKSTKKSAPKPHPQSVKVRSFAELKPVPA</sequence>
<evidence type="ECO:0000313" key="3">
    <source>
        <dbReference type="Proteomes" id="UP000178392"/>
    </source>
</evidence>
<protein>
    <submittedName>
        <fullName evidence="2">Uncharacterized protein</fullName>
    </submittedName>
</protein>
<accession>A0A1F6EEK9</accession>
<reference evidence="2 3" key="1">
    <citation type="journal article" date="2016" name="Nat. Commun.">
        <title>Thousands of microbial genomes shed light on interconnected biogeochemical processes in an aquifer system.</title>
        <authorList>
            <person name="Anantharaman K."/>
            <person name="Brown C.T."/>
            <person name="Hug L.A."/>
            <person name="Sharon I."/>
            <person name="Castelle C.J."/>
            <person name="Probst A.J."/>
            <person name="Thomas B.C."/>
            <person name="Singh A."/>
            <person name="Wilkins M.J."/>
            <person name="Karaoz U."/>
            <person name="Brodie E.L."/>
            <person name="Williams K.H."/>
            <person name="Hubbard S.S."/>
            <person name="Banfield J.F."/>
        </authorList>
    </citation>
    <scope>NUCLEOTIDE SEQUENCE [LARGE SCALE GENOMIC DNA]</scope>
</reference>
<proteinExistence type="predicted"/>
<evidence type="ECO:0000313" key="2">
    <source>
        <dbReference type="EMBL" id="OGG72088.1"/>
    </source>
</evidence>
<evidence type="ECO:0000256" key="1">
    <source>
        <dbReference type="SAM" id="MobiDB-lite"/>
    </source>
</evidence>